<sequence length="121" mass="14256">MIKFEDNKAIYEQMADRLCDEIIAGTYKADDRIPSVREYAVMLQVNTNTAVKAYELLAREEIIYNRRGLGYFVSPGARKQIMTVRRKVFLTRTLPSLFREMNLLGITMEEIEEEWTKLQRQ</sequence>
<dbReference type="Proteomes" id="UP000255469">
    <property type="component" value="Unassembled WGS sequence"/>
</dbReference>
<reference evidence="4 5" key="1">
    <citation type="submission" date="2018-06" db="EMBL/GenBank/DDBJ databases">
        <authorList>
            <consortium name="Pathogen Informatics"/>
            <person name="Doyle S."/>
        </authorList>
    </citation>
    <scope>NUCLEOTIDE SEQUENCE [LARGE SCALE GENOMIC DNA]</scope>
    <source>
        <strain evidence="4 5">NCTC13067</strain>
    </source>
</reference>
<dbReference type="OMA" id="RIYSQYQ"/>
<protein>
    <submittedName>
        <fullName evidence="4">Uncharacterized HTH-type transcriptional regulator ydcR</fullName>
    </submittedName>
</protein>
<dbReference type="Gene3D" id="1.10.287.100">
    <property type="match status" value="1"/>
</dbReference>
<evidence type="ECO:0000256" key="1">
    <source>
        <dbReference type="ARBA" id="ARBA00023015"/>
    </source>
</evidence>
<proteinExistence type="predicted"/>
<dbReference type="Gene3D" id="1.10.10.10">
    <property type="entry name" value="Winged helix-like DNA-binding domain superfamily/Winged helix DNA-binding domain"/>
    <property type="match status" value="1"/>
</dbReference>
<evidence type="ECO:0000256" key="2">
    <source>
        <dbReference type="ARBA" id="ARBA00023125"/>
    </source>
</evidence>
<keyword evidence="2" id="KW-0238">DNA-binding</keyword>
<dbReference type="PROSITE" id="PS50949">
    <property type="entry name" value="HTH_GNTR"/>
    <property type="match status" value="1"/>
</dbReference>
<evidence type="ECO:0000313" key="5">
    <source>
        <dbReference type="Proteomes" id="UP000255469"/>
    </source>
</evidence>
<accession>A0A379E1Y7</accession>
<dbReference type="EMBL" id="UGTM01000001">
    <property type="protein sequence ID" value="SUB86726.1"/>
    <property type="molecule type" value="Genomic_DNA"/>
</dbReference>
<dbReference type="Pfam" id="PF00392">
    <property type="entry name" value="GntR"/>
    <property type="match status" value="1"/>
</dbReference>
<gene>
    <name evidence="4" type="primary">ydcR</name>
    <name evidence="4" type="ORF">NCTC13067_00374</name>
</gene>
<dbReference type="GO" id="GO:0003700">
    <property type="term" value="F:DNA-binding transcription factor activity"/>
    <property type="evidence" value="ECO:0007669"/>
    <property type="project" value="InterPro"/>
</dbReference>
<dbReference type="SUPFAM" id="SSF46785">
    <property type="entry name" value="Winged helix' DNA-binding domain"/>
    <property type="match status" value="1"/>
</dbReference>
<organism evidence="4 5">
    <name type="scientific">Prevotella denticola</name>
    <dbReference type="NCBI Taxonomy" id="28129"/>
    <lineage>
        <taxon>Bacteria</taxon>
        <taxon>Pseudomonadati</taxon>
        <taxon>Bacteroidota</taxon>
        <taxon>Bacteroidia</taxon>
        <taxon>Bacteroidales</taxon>
        <taxon>Prevotellaceae</taxon>
        <taxon>Prevotella</taxon>
    </lineage>
</organism>
<evidence type="ECO:0000313" key="4">
    <source>
        <dbReference type="EMBL" id="SUB86726.1"/>
    </source>
</evidence>
<dbReference type="PANTHER" id="PTHR38445">
    <property type="entry name" value="HTH-TYPE TRANSCRIPTIONAL REPRESSOR YTRA"/>
    <property type="match status" value="1"/>
</dbReference>
<keyword evidence="3" id="KW-0804">Transcription</keyword>
<dbReference type="InterPro" id="IPR036390">
    <property type="entry name" value="WH_DNA-bd_sf"/>
</dbReference>
<dbReference type="InterPro" id="IPR036388">
    <property type="entry name" value="WH-like_DNA-bd_sf"/>
</dbReference>
<keyword evidence="1" id="KW-0805">Transcription regulation</keyword>
<evidence type="ECO:0000256" key="3">
    <source>
        <dbReference type="ARBA" id="ARBA00023163"/>
    </source>
</evidence>
<dbReference type="SMART" id="SM00345">
    <property type="entry name" value="HTH_GNTR"/>
    <property type="match status" value="1"/>
</dbReference>
<dbReference type="PANTHER" id="PTHR38445:SF10">
    <property type="entry name" value="GNTR-FAMILY TRANSCRIPTIONAL REGULATOR"/>
    <property type="match status" value="1"/>
</dbReference>
<dbReference type="CDD" id="cd07377">
    <property type="entry name" value="WHTH_GntR"/>
    <property type="match status" value="1"/>
</dbReference>
<name>A0A379E1Y7_9BACT</name>
<dbReference type="AlphaFoldDB" id="A0A379E1Y7"/>
<dbReference type="InterPro" id="IPR000524">
    <property type="entry name" value="Tscrpt_reg_HTH_GntR"/>
</dbReference>
<dbReference type="GO" id="GO:0003677">
    <property type="term" value="F:DNA binding"/>
    <property type="evidence" value="ECO:0007669"/>
    <property type="project" value="UniProtKB-KW"/>
</dbReference>